<name>A0AAW6NRB8_ENTCL</name>
<comment type="caution">
    <text evidence="1">The sequence shown here is derived from an EMBL/GenBank/DDBJ whole genome shotgun (WGS) entry which is preliminary data.</text>
</comment>
<evidence type="ECO:0000313" key="2">
    <source>
        <dbReference type="Proteomes" id="UP001215180"/>
    </source>
</evidence>
<accession>A0AAW6NRB8</accession>
<reference evidence="1" key="1">
    <citation type="submission" date="2023-03" db="EMBL/GenBank/DDBJ databases">
        <title>A Study on Prevalence and Characterization of Enterobacter cloacae strains in China.</title>
        <authorList>
            <person name="Zheng Z."/>
        </authorList>
    </citation>
    <scope>NUCLEOTIDE SEQUENCE</scope>
    <source>
        <strain evidence="1">EC77</strain>
    </source>
</reference>
<dbReference type="RefSeq" id="WP_141108485.1">
    <property type="nucleotide sequence ID" value="NZ_CP009756.1"/>
</dbReference>
<protein>
    <submittedName>
        <fullName evidence="1">Uncharacterized protein</fullName>
    </submittedName>
</protein>
<dbReference type="Proteomes" id="UP001215180">
    <property type="component" value="Unassembled WGS sequence"/>
</dbReference>
<sequence length="83" mass="9540">MNIKKGRDNPGLFFIHGFSVGVLSSTVVQRRQFMAVDLSRTNIERNWKAPRKIPLRAVALTPPLSHWEREKSRHKKTGLMPGF</sequence>
<organism evidence="1 2">
    <name type="scientific">Enterobacter cloacae</name>
    <dbReference type="NCBI Taxonomy" id="550"/>
    <lineage>
        <taxon>Bacteria</taxon>
        <taxon>Pseudomonadati</taxon>
        <taxon>Pseudomonadota</taxon>
        <taxon>Gammaproteobacteria</taxon>
        <taxon>Enterobacterales</taxon>
        <taxon>Enterobacteriaceae</taxon>
        <taxon>Enterobacter</taxon>
        <taxon>Enterobacter cloacae complex</taxon>
    </lineage>
</organism>
<gene>
    <name evidence="1" type="ORF">P3S46_13020</name>
</gene>
<proteinExistence type="predicted"/>
<dbReference type="AlphaFoldDB" id="A0AAW6NRB8"/>
<dbReference type="EMBL" id="JARJGR010000845">
    <property type="protein sequence ID" value="MDF3638127.1"/>
    <property type="molecule type" value="Genomic_DNA"/>
</dbReference>
<evidence type="ECO:0000313" key="1">
    <source>
        <dbReference type="EMBL" id="MDF3638127.1"/>
    </source>
</evidence>